<accession>A0A6I3NXQ3</accession>
<dbReference type="EMBL" id="WMYS01000002">
    <property type="protein sequence ID" value="MTR40861.1"/>
    <property type="molecule type" value="Genomic_DNA"/>
</dbReference>
<feature type="transmembrane region" description="Helical" evidence="8">
    <location>
        <begin position="81"/>
        <end position="105"/>
    </location>
</feature>
<feature type="transmembrane region" description="Helical" evidence="8">
    <location>
        <begin position="37"/>
        <end position="61"/>
    </location>
</feature>
<evidence type="ECO:0000256" key="1">
    <source>
        <dbReference type="ARBA" id="ARBA00004651"/>
    </source>
</evidence>
<dbReference type="GO" id="GO:0008982">
    <property type="term" value="F:protein-N(PI)-phosphohistidine-sugar phosphotransferase activity"/>
    <property type="evidence" value="ECO:0007669"/>
    <property type="project" value="InterPro"/>
</dbReference>
<keyword evidence="4 10" id="KW-0762">Sugar transport</keyword>
<feature type="transmembrane region" description="Helical" evidence="8">
    <location>
        <begin position="367"/>
        <end position="385"/>
    </location>
</feature>
<protein>
    <submittedName>
        <fullName evidence="10">PTS sugar transporter subunit IIC</fullName>
    </submittedName>
</protein>
<dbReference type="Proteomes" id="UP000430295">
    <property type="component" value="Unassembled WGS sequence"/>
</dbReference>
<evidence type="ECO:0000313" key="11">
    <source>
        <dbReference type="Proteomes" id="UP000430295"/>
    </source>
</evidence>
<dbReference type="InterPro" id="IPR003352">
    <property type="entry name" value="PTS_EIIC"/>
</dbReference>
<keyword evidence="3" id="KW-1003">Cell membrane</keyword>
<feature type="transmembrane region" description="Helical" evidence="8">
    <location>
        <begin position="149"/>
        <end position="171"/>
    </location>
</feature>
<dbReference type="PROSITE" id="PS51105">
    <property type="entry name" value="PTS_EIIC_TYPE_3"/>
    <property type="match status" value="1"/>
</dbReference>
<evidence type="ECO:0000256" key="5">
    <source>
        <dbReference type="ARBA" id="ARBA00022692"/>
    </source>
</evidence>
<gene>
    <name evidence="10" type="ORF">GMC75_04025</name>
</gene>
<reference evidence="10 11" key="1">
    <citation type="journal article" date="2019" name="Nat. Med.">
        <title>A library of human gut bacterial isolates paired with longitudinal multiomics data enables mechanistic microbiome research.</title>
        <authorList>
            <person name="Poyet M."/>
            <person name="Groussin M."/>
            <person name="Gibbons S.M."/>
            <person name="Avila-Pacheco J."/>
            <person name="Jiang X."/>
            <person name="Kearney S.M."/>
            <person name="Perrotta A.R."/>
            <person name="Berdy B."/>
            <person name="Zhao S."/>
            <person name="Lieberman T.D."/>
            <person name="Swanson P.K."/>
            <person name="Smith M."/>
            <person name="Roesemann S."/>
            <person name="Alexander J.E."/>
            <person name="Rich S.A."/>
            <person name="Livny J."/>
            <person name="Vlamakis H."/>
            <person name="Clish C."/>
            <person name="Bullock K."/>
            <person name="Deik A."/>
            <person name="Scott J."/>
            <person name="Pierce K.A."/>
            <person name="Xavier R.J."/>
            <person name="Alm E.J."/>
        </authorList>
    </citation>
    <scope>NUCLEOTIDE SEQUENCE [LARGE SCALE GENOMIC DNA]</scope>
    <source>
        <strain evidence="10 11">BIOML-A18</strain>
    </source>
</reference>
<evidence type="ECO:0000256" key="7">
    <source>
        <dbReference type="ARBA" id="ARBA00023136"/>
    </source>
</evidence>
<evidence type="ECO:0000256" key="6">
    <source>
        <dbReference type="ARBA" id="ARBA00022989"/>
    </source>
</evidence>
<keyword evidence="6 8" id="KW-1133">Transmembrane helix</keyword>
<dbReference type="GO" id="GO:0005886">
    <property type="term" value="C:plasma membrane"/>
    <property type="evidence" value="ECO:0007669"/>
    <property type="project" value="UniProtKB-SubCell"/>
</dbReference>
<evidence type="ECO:0000256" key="3">
    <source>
        <dbReference type="ARBA" id="ARBA00022475"/>
    </source>
</evidence>
<name>A0A6I3NXQ3_STRPA</name>
<feature type="transmembrane region" description="Helical" evidence="8">
    <location>
        <begin position="405"/>
        <end position="424"/>
    </location>
</feature>
<feature type="transmembrane region" description="Helical" evidence="8">
    <location>
        <begin position="339"/>
        <end position="360"/>
    </location>
</feature>
<feature type="transmembrane region" description="Helical" evidence="8">
    <location>
        <begin position="117"/>
        <end position="137"/>
    </location>
</feature>
<evidence type="ECO:0000256" key="2">
    <source>
        <dbReference type="ARBA" id="ARBA00022448"/>
    </source>
</evidence>
<comment type="subcellular location">
    <subcellularLocation>
        <location evidence="1">Cell membrane</location>
        <topology evidence="1">Multi-pass membrane protein</topology>
    </subcellularLocation>
</comment>
<sequence length="444" mass="48540">MNKSINSNRRPYDQVFSPEVFLVTRKKFDSNFPEDPGFLISLFPFFLFSGIIRVIALSVFSDRGYIHQLFSMDSWLPWDQAISQVLINFSNFLGGLAGPLATYFAGKYTAGHYGRSTGTAGVTALLVSLIVGSQELLVGPLNEGQVTHLHLSATTNIVLAIFLGYLIGQIFRLSKASDDQIVDKDFIYQPKTVRPIFLSLVLGVSLNLLLVLGNQFNIFQTIRQFLASLTVSSHHLLSTFSMGLFSSLSAWFGNSQAFALNSIADDNFALENLTYAVTHHTTAGIPHLYTLTNLYRSFGMVAGIGAVLALLVAILLVSRSQKDKKVSLLSIFPSLFNNGASFMVGIPVLLNLLYVIPFLLIPLANMAIAAVALCFKLMPAAVYPVPDGTPSLLYAFIGTGGSLRALAVSILCFAVDILLYLPFVRMGNRIRKDLKVKGESDETI</sequence>
<dbReference type="AlphaFoldDB" id="A0A6I3NXQ3"/>
<evidence type="ECO:0000259" key="9">
    <source>
        <dbReference type="PROSITE" id="PS51105"/>
    </source>
</evidence>
<feature type="domain" description="PTS EIIC type-3" evidence="9">
    <location>
        <begin position="12"/>
        <end position="423"/>
    </location>
</feature>
<dbReference type="GO" id="GO:0009401">
    <property type="term" value="P:phosphoenolpyruvate-dependent sugar phosphotransferase system"/>
    <property type="evidence" value="ECO:0007669"/>
    <property type="project" value="InterPro"/>
</dbReference>
<keyword evidence="2" id="KW-0813">Transport</keyword>
<dbReference type="Pfam" id="PF02378">
    <property type="entry name" value="PTS_EIIC"/>
    <property type="match status" value="1"/>
</dbReference>
<feature type="transmembrane region" description="Helical" evidence="8">
    <location>
        <begin position="192"/>
        <end position="213"/>
    </location>
</feature>
<evidence type="ECO:0000256" key="4">
    <source>
        <dbReference type="ARBA" id="ARBA00022597"/>
    </source>
</evidence>
<evidence type="ECO:0000256" key="8">
    <source>
        <dbReference type="SAM" id="Phobius"/>
    </source>
</evidence>
<evidence type="ECO:0000313" key="10">
    <source>
        <dbReference type="EMBL" id="MTR40861.1"/>
    </source>
</evidence>
<keyword evidence="7 8" id="KW-0472">Membrane</keyword>
<dbReference type="InterPro" id="IPR004501">
    <property type="entry name" value="PTS_EIIC_3"/>
</dbReference>
<dbReference type="PANTHER" id="PTHR33989">
    <property type="match status" value="1"/>
</dbReference>
<keyword evidence="5 8" id="KW-0812">Transmembrane</keyword>
<feature type="transmembrane region" description="Helical" evidence="8">
    <location>
        <begin position="233"/>
        <end position="252"/>
    </location>
</feature>
<dbReference type="InterPro" id="IPR051088">
    <property type="entry name" value="PTS_Sugar-EIIC/EIIB"/>
</dbReference>
<comment type="caution">
    <text evidence="10">The sequence shown here is derived from an EMBL/GenBank/DDBJ whole genome shotgun (WGS) entry which is preliminary data.</text>
</comment>
<organism evidence="10 11">
    <name type="scientific">Streptococcus parasanguinis</name>
    <dbReference type="NCBI Taxonomy" id="1318"/>
    <lineage>
        <taxon>Bacteria</taxon>
        <taxon>Bacillati</taxon>
        <taxon>Bacillota</taxon>
        <taxon>Bacilli</taxon>
        <taxon>Lactobacillales</taxon>
        <taxon>Streptococcaceae</taxon>
        <taxon>Streptococcus</taxon>
    </lineage>
</organism>
<proteinExistence type="predicted"/>
<feature type="transmembrane region" description="Helical" evidence="8">
    <location>
        <begin position="298"/>
        <end position="319"/>
    </location>
</feature>
<dbReference type="PANTHER" id="PTHR33989:SF4">
    <property type="entry name" value="PTS SYSTEM N,N'-DIACETYLCHITOBIOSE-SPECIFIC EIIC COMPONENT"/>
    <property type="match status" value="1"/>
</dbReference>